<accession>A0ABT1B542</accession>
<dbReference type="RefSeq" id="WP_151218530.1">
    <property type="nucleotide sequence ID" value="NZ_CP101036.1"/>
</dbReference>
<dbReference type="EMBL" id="JAJJVQ010000002">
    <property type="protein sequence ID" value="MCO5780688.1"/>
    <property type="molecule type" value="Genomic_DNA"/>
</dbReference>
<evidence type="ECO:0000313" key="3">
    <source>
        <dbReference type="Proteomes" id="UP001139290"/>
    </source>
</evidence>
<gene>
    <name evidence="2" type="ORF">LOD26_04985</name>
</gene>
<keyword evidence="3" id="KW-1185">Reference proteome</keyword>
<name>A0ABT1B542_9ENTR</name>
<organism evidence="2 3">
    <name type="scientific">Citrobacter meridianamericanus</name>
    <dbReference type="NCBI Taxonomy" id="2894201"/>
    <lineage>
        <taxon>Bacteria</taxon>
        <taxon>Pseudomonadati</taxon>
        <taxon>Pseudomonadota</taxon>
        <taxon>Gammaproteobacteria</taxon>
        <taxon>Enterobacterales</taxon>
        <taxon>Enterobacteriaceae</taxon>
        <taxon>Citrobacter</taxon>
    </lineage>
</organism>
<protein>
    <submittedName>
        <fullName evidence="2">Uncharacterized protein</fullName>
    </submittedName>
</protein>
<evidence type="ECO:0000313" key="2">
    <source>
        <dbReference type="EMBL" id="MCO5780688.1"/>
    </source>
</evidence>
<dbReference type="Proteomes" id="UP001139290">
    <property type="component" value="Unassembled WGS sequence"/>
</dbReference>
<feature type="signal peptide" evidence="1">
    <location>
        <begin position="1"/>
        <end position="18"/>
    </location>
</feature>
<reference evidence="2" key="1">
    <citation type="submission" date="2021-11" db="EMBL/GenBank/DDBJ databases">
        <title>Citrobacter meridianamericanus sp. nov. isolated from soil.</title>
        <authorList>
            <person name="Furlan J.P.R."/>
            <person name="Stehling E.G."/>
        </authorList>
    </citation>
    <scope>NUCLEOTIDE SEQUENCE</scope>
    <source>
        <strain evidence="2">BR102</strain>
    </source>
</reference>
<keyword evidence="1" id="KW-0732">Signal</keyword>
<sequence length="166" mass="18772">MKYLVAVLILSYSTFAMCSEKTLYAINPTAFVYHAYNPAKSYTQYFQNQYVAFERRLSPDSDYSLAIGSLKNSFADRCLLLGVRKDWITEGRWIFKGGYAYAGEFFLNTFSHCGDEGVYKNIKDVTGIGFAPYIYHALQYNINKSASVEGGVILPGIVIFSVQLHF</sequence>
<comment type="caution">
    <text evidence="2">The sequence shown here is derived from an EMBL/GenBank/DDBJ whole genome shotgun (WGS) entry which is preliminary data.</text>
</comment>
<evidence type="ECO:0000256" key="1">
    <source>
        <dbReference type="SAM" id="SignalP"/>
    </source>
</evidence>
<feature type="chain" id="PRO_5047450463" evidence="1">
    <location>
        <begin position="19"/>
        <end position="166"/>
    </location>
</feature>
<proteinExistence type="predicted"/>